<protein>
    <submittedName>
        <fullName evidence="4">DUF4124 domain-containing protein</fullName>
    </submittedName>
</protein>
<gene>
    <name evidence="4" type="ORF">H3H51_08780</name>
</gene>
<name>A0A7W4LLD1_9GAMM</name>
<evidence type="ECO:0000313" key="4">
    <source>
        <dbReference type="EMBL" id="MBB2495112.1"/>
    </source>
</evidence>
<dbReference type="EMBL" id="JACJUD010000002">
    <property type="protein sequence ID" value="MBB2495112.1"/>
    <property type="molecule type" value="Genomic_DNA"/>
</dbReference>
<dbReference type="Proteomes" id="UP000542720">
    <property type="component" value="Unassembled WGS sequence"/>
</dbReference>
<reference evidence="4 5" key="1">
    <citation type="submission" date="2020-08" db="EMBL/GenBank/DDBJ databases">
        <authorList>
            <person name="Kim C.M."/>
        </authorList>
    </citation>
    <scope>NUCLEOTIDE SEQUENCE [LARGE SCALE GENOMIC DNA]</scope>
    <source>
        <strain evidence="4 5">UL070</strain>
    </source>
</reference>
<evidence type="ECO:0000313" key="5">
    <source>
        <dbReference type="Proteomes" id="UP000542720"/>
    </source>
</evidence>
<dbReference type="AlphaFoldDB" id="A0A7W4LLD1"/>
<keyword evidence="5" id="KW-1185">Reference proteome</keyword>
<evidence type="ECO:0000256" key="1">
    <source>
        <dbReference type="SAM" id="MobiDB-lite"/>
    </source>
</evidence>
<organism evidence="4 5">
    <name type="scientific">Aquipseudomonas ullengensis</name>
    <dbReference type="NCBI Taxonomy" id="2759166"/>
    <lineage>
        <taxon>Bacteria</taxon>
        <taxon>Pseudomonadati</taxon>
        <taxon>Pseudomonadota</taxon>
        <taxon>Gammaproteobacteria</taxon>
        <taxon>Pseudomonadales</taxon>
        <taxon>Pseudomonadaceae</taxon>
        <taxon>Aquipseudomonas</taxon>
    </lineage>
</organism>
<sequence>MLRSLLALALCCSVLAAQAQVYTWVDANGQKHYGNMPPTPEQPIEAVEIRATSPGSAPAAPVAAPEAEPQAASPNPESTEQSASQAPSSQKMCSDALRWTASDIPNLQEIGRERRRQGKISQSQYQKAMSALDQVKTTVTMPNCLASSGDDRRQFECLSQGLGIAVCSGALSEALNKL</sequence>
<evidence type="ECO:0000259" key="3">
    <source>
        <dbReference type="Pfam" id="PF13511"/>
    </source>
</evidence>
<dbReference type="RefSeq" id="WP_183088658.1">
    <property type="nucleotide sequence ID" value="NZ_JACJUD010000002.1"/>
</dbReference>
<feature type="compositionally biased region" description="Low complexity" evidence="1">
    <location>
        <begin position="52"/>
        <end position="78"/>
    </location>
</feature>
<feature type="region of interest" description="Disordered" evidence="1">
    <location>
        <begin position="52"/>
        <end position="93"/>
    </location>
</feature>
<proteinExistence type="predicted"/>
<feature type="signal peptide" evidence="2">
    <location>
        <begin position="1"/>
        <end position="19"/>
    </location>
</feature>
<feature type="domain" description="DUF4124" evidence="3">
    <location>
        <begin position="8"/>
        <end position="61"/>
    </location>
</feature>
<accession>A0A7W4LLD1</accession>
<dbReference type="Pfam" id="PF13511">
    <property type="entry name" value="DUF4124"/>
    <property type="match status" value="1"/>
</dbReference>
<evidence type="ECO:0000256" key="2">
    <source>
        <dbReference type="SAM" id="SignalP"/>
    </source>
</evidence>
<feature type="chain" id="PRO_5031012351" evidence="2">
    <location>
        <begin position="20"/>
        <end position="178"/>
    </location>
</feature>
<keyword evidence="2" id="KW-0732">Signal</keyword>
<comment type="caution">
    <text evidence="4">The sequence shown here is derived from an EMBL/GenBank/DDBJ whole genome shotgun (WGS) entry which is preliminary data.</text>
</comment>
<dbReference type="InterPro" id="IPR025392">
    <property type="entry name" value="DUF4124"/>
</dbReference>
<feature type="compositionally biased region" description="Polar residues" evidence="1">
    <location>
        <begin position="79"/>
        <end position="92"/>
    </location>
</feature>